<name>A0A5Q0QAK9_9SPHI</name>
<dbReference type="EMBL" id="CP045652">
    <property type="protein sequence ID" value="QGA26466.1"/>
    <property type="molecule type" value="Genomic_DNA"/>
</dbReference>
<evidence type="ECO:0008006" key="3">
    <source>
        <dbReference type="Google" id="ProtNLM"/>
    </source>
</evidence>
<dbReference type="Proteomes" id="UP000326921">
    <property type="component" value="Chromosome"/>
</dbReference>
<keyword evidence="2" id="KW-1185">Reference proteome</keyword>
<sequence>MILQSKTLEKLRLLINEETEYRKGPKLVSFFNELGFNDSYGDGFPSRWAYTDDRLSKINGTPEIDKCIKKLFAPINFIGRFDELDIHISAFNEYLAFDKWKVVRQGTEINFAPADKITFTSTKSTNLDSEDDFLNKDFNEVSIAAIGLDASVTVVLELRIAEIKKCMLANSPLSVIFMCGSTLEGILLGLAIQHPRTFNTAVTTPKDHESNKPKPFPAWSLNNLIDVACETGFLKQDVKKFSHSLRDFRNYIHPYEQMNSGFNPDKHTAGISWQVLKAAVFQICNAQKLKATSK</sequence>
<dbReference type="AlphaFoldDB" id="A0A5Q0QAK9"/>
<evidence type="ECO:0000313" key="1">
    <source>
        <dbReference type="EMBL" id="QGA26466.1"/>
    </source>
</evidence>
<protein>
    <recommendedName>
        <fullName evidence="3">DUF4145 domain-containing protein</fullName>
    </recommendedName>
</protein>
<evidence type="ECO:0000313" key="2">
    <source>
        <dbReference type="Proteomes" id="UP000326921"/>
    </source>
</evidence>
<accession>A0A5Q0QAK9</accession>
<reference evidence="1 2" key="1">
    <citation type="submission" date="2019-10" db="EMBL/GenBank/DDBJ databases">
        <authorList>
            <person name="Dong K."/>
        </authorList>
    </citation>
    <scope>NUCLEOTIDE SEQUENCE [LARGE SCALE GENOMIC DNA]</scope>
    <source>
        <strain evidence="2">dk4302</strain>
    </source>
</reference>
<gene>
    <name evidence="1" type="ORF">GFH32_09050</name>
</gene>
<organism evidence="1 2">
    <name type="scientific">Sphingobacterium zhuxiongii</name>
    <dbReference type="NCBI Taxonomy" id="2662364"/>
    <lineage>
        <taxon>Bacteria</taxon>
        <taxon>Pseudomonadati</taxon>
        <taxon>Bacteroidota</taxon>
        <taxon>Sphingobacteriia</taxon>
        <taxon>Sphingobacteriales</taxon>
        <taxon>Sphingobacteriaceae</taxon>
        <taxon>Sphingobacterium</taxon>
    </lineage>
</organism>
<dbReference type="RefSeq" id="WP_153511330.1">
    <property type="nucleotide sequence ID" value="NZ_CP045652.1"/>
</dbReference>
<proteinExistence type="predicted"/>
<dbReference type="KEGG" id="sphe:GFH32_09050"/>